<evidence type="ECO:0000256" key="2">
    <source>
        <dbReference type="ARBA" id="ARBA00022729"/>
    </source>
</evidence>
<accession>A0ABW8Y6R1</accession>
<dbReference type="CDD" id="cd10918">
    <property type="entry name" value="CE4_NodB_like_5s_6s"/>
    <property type="match status" value="1"/>
</dbReference>
<comment type="subcellular location">
    <subcellularLocation>
        <location evidence="1">Secreted</location>
    </subcellularLocation>
</comment>
<evidence type="ECO:0000313" key="4">
    <source>
        <dbReference type="EMBL" id="MFL9835654.1"/>
    </source>
</evidence>
<dbReference type="RefSeq" id="WP_408092595.1">
    <property type="nucleotide sequence ID" value="NZ_JBELPY010000016.1"/>
</dbReference>
<dbReference type="PANTHER" id="PTHR34216:SF3">
    <property type="entry name" value="POLY-BETA-1,6-N-ACETYL-D-GLUCOSAMINE N-DEACETYLASE"/>
    <property type="match status" value="1"/>
</dbReference>
<reference evidence="4 5" key="1">
    <citation type="submission" date="2024-06" db="EMBL/GenBank/DDBJ databases">
        <authorList>
            <person name="Kaempfer P."/>
            <person name="Viver T."/>
        </authorList>
    </citation>
    <scope>NUCLEOTIDE SEQUENCE [LARGE SCALE GENOMIC DNA]</scope>
    <source>
        <strain evidence="4 5">ST-37</strain>
    </source>
</reference>
<evidence type="ECO:0000259" key="3">
    <source>
        <dbReference type="PROSITE" id="PS51677"/>
    </source>
</evidence>
<dbReference type="InterPro" id="IPR002509">
    <property type="entry name" value="NODB_dom"/>
</dbReference>
<evidence type="ECO:0000256" key="1">
    <source>
        <dbReference type="ARBA" id="ARBA00004613"/>
    </source>
</evidence>
<dbReference type="InterPro" id="IPR051398">
    <property type="entry name" value="Polysacch_Deacetylase"/>
</dbReference>
<dbReference type="Proteomes" id="UP001629058">
    <property type="component" value="Unassembled WGS sequence"/>
</dbReference>
<proteinExistence type="predicted"/>
<dbReference type="Pfam" id="PF01522">
    <property type="entry name" value="Polysacc_deac_1"/>
    <property type="match status" value="1"/>
</dbReference>
<organism evidence="4 5">
    <name type="scientific">Chryseobacterium terrae</name>
    <dbReference type="NCBI Taxonomy" id="3163299"/>
    <lineage>
        <taxon>Bacteria</taxon>
        <taxon>Pseudomonadati</taxon>
        <taxon>Bacteroidota</taxon>
        <taxon>Flavobacteriia</taxon>
        <taxon>Flavobacteriales</taxon>
        <taxon>Weeksellaceae</taxon>
        <taxon>Chryseobacterium group</taxon>
        <taxon>Chryseobacterium</taxon>
    </lineage>
</organism>
<sequence>MRNLLRNTFLDFFGFFKNPKPGIHIMNAHYITANVINSNDADVFENFLKHLGKKSKLITIQEATKLVATKNFPQDESFLAFTFDDGYEECYETIAPLLEKYNCNAAFFINSNYVDSNEQYQKEYHKRVNLFTKKPMSWRQVESLHHRGHIIGSHSLDHYNLAILNKEDLLFQLTENKKILESQLNYNCEYFAWTYGKMEHFSDQALELVKKLHPYIFSGTNYKTYFSMGENVINRRHIEPFWSKNHIDYFLSVNKRLL</sequence>
<dbReference type="PROSITE" id="PS51677">
    <property type="entry name" value="NODB"/>
    <property type="match status" value="1"/>
</dbReference>
<protein>
    <submittedName>
        <fullName evidence="4">Polysaccharide deacetylase family protein</fullName>
        <ecNumber evidence="4">3.-.-.-</ecNumber>
    </submittedName>
</protein>
<keyword evidence="2" id="KW-0732">Signal</keyword>
<comment type="caution">
    <text evidence="4">The sequence shown here is derived from an EMBL/GenBank/DDBJ whole genome shotgun (WGS) entry which is preliminary data.</text>
</comment>
<dbReference type="SUPFAM" id="SSF88713">
    <property type="entry name" value="Glycoside hydrolase/deacetylase"/>
    <property type="match status" value="1"/>
</dbReference>
<dbReference type="PANTHER" id="PTHR34216">
    <property type="match status" value="1"/>
</dbReference>
<dbReference type="InterPro" id="IPR011330">
    <property type="entry name" value="Glyco_hydro/deAcase_b/a-brl"/>
</dbReference>
<gene>
    <name evidence="4" type="ORF">ABS765_16675</name>
</gene>
<dbReference type="EC" id="3.-.-.-" evidence="4"/>
<feature type="domain" description="NodB homology" evidence="3">
    <location>
        <begin position="77"/>
        <end position="258"/>
    </location>
</feature>
<name>A0ABW8Y6R1_9FLAO</name>
<dbReference type="EMBL" id="JBELPY010000016">
    <property type="protein sequence ID" value="MFL9835654.1"/>
    <property type="molecule type" value="Genomic_DNA"/>
</dbReference>
<keyword evidence="4" id="KW-0378">Hydrolase</keyword>
<keyword evidence="5" id="KW-1185">Reference proteome</keyword>
<evidence type="ECO:0000313" key="5">
    <source>
        <dbReference type="Proteomes" id="UP001629058"/>
    </source>
</evidence>
<dbReference type="Gene3D" id="3.20.20.370">
    <property type="entry name" value="Glycoside hydrolase/deacetylase"/>
    <property type="match status" value="1"/>
</dbReference>
<dbReference type="GO" id="GO:0016787">
    <property type="term" value="F:hydrolase activity"/>
    <property type="evidence" value="ECO:0007669"/>
    <property type="project" value="UniProtKB-KW"/>
</dbReference>